<evidence type="ECO:0000313" key="1">
    <source>
        <dbReference type="EMBL" id="JAH18470.1"/>
    </source>
</evidence>
<reference evidence="1" key="2">
    <citation type="journal article" date="2015" name="Fish Shellfish Immunol.">
        <title>Early steps in the European eel (Anguilla anguilla)-Vibrio vulnificus interaction in the gills: Role of the RtxA13 toxin.</title>
        <authorList>
            <person name="Callol A."/>
            <person name="Pajuelo D."/>
            <person name="Ebbesson L."/>
            <person name="Teles M."/>
            <person name="MacKenzie S."/>
            <person name="Amaro C."/>
        </authorList>
    </citation>
    <scope>NUCLEOTIDE SEQUENCE</scope>
</reference>
<name>A0A0E9QQF6_ANGAN</name>
<sequence length="50" mass="6034">MEKQHLCMFPFLKYEPVYDLHVSFCIIPIIRNGLWCVVASRGWFMIESVW</sequence>
<dbReference type="AlphaFoldDB" id="A0A0E9QQF6"/>
<organism evidence="1">
    <name type="scientific">Anguilla anguilla</name>
    <name type="common">European freshwater eel</name>
    <name type="synonym">Muraena anguilla</name>
    <dbReference type="NCBI Taxonomy" id="7936"/>
    <lineage>
        <taxon>Eukaryota</taxon>
        <taxon>Metazoa</taxon>
        <taxon>Chordata</taxon>
        <taxon>Craniata</taxon>
        <taxon>Vertebrata</taxon>
        <taxon>Euteleostomi</taxon>
        <taxon>Actinopterygii</taxon>
        <taxon>Neopterygii</taxon>
        <taxon>Teleostei</taxon>
        <taxon>Anguilliformes</taxon>
        <taxon>Anguillidae</taxon>
        <taxon>Anguilla</taxon>
    </lineage>
</organism>
<dbReference type="EMBL" id="GBXM01090107">
    <property type="protein sequence ID" value="JAH18470.1"/>
    <property type="molecule type" value="Transcribed_RNA"/>
</dbReference>
<protein>
    <submittedName>
        <fullName evidence="1">Uncharacterized protein</fullName>
    </submittedName>
</protein>
<proteinExistence type="predicted"/>
<accession>A0A0E9QQF6</accession>
<reference evidence="1" key="1">
    <citation type="submission" date="2014-11" db="EMBL/GenBank/DDBJ databases">
        <authorList>
            <person name="Amaro Gonzalez C."/>
        </authorList>
    </citation>
    <scope>NUCLEOTIDE SEQUENCE</scope>
</reference>